<gene>
    <name evidence="8" type="ORF">GKQ77_24400</name>
</gene>
<evidence type="ECO:0000313" key="9">
    <source>
        <dbReference type="Proteomes" id="UP001197114"/>
    </source>
</evidence>
<dbReference type="InterPro" id="IPR016035">
    <property type="entry name" value="Acyl_Trfase/lysoPLipase"/>
</dbReference>
<dbReference type="InterPro" id="IPR016039">
    <property type="entry name" value="Thiolase-like"/>
</dbReference>
<dbReference type="GO" id="GO:0016746">
    <property type="term" value="F:acyltransferase activity"/>
    <property type="evidence" value="ECO:0007669"/>
    <property type="project" value="UniProtKB-KW"/>
</dbReference>
<keyword evidence="4" id="KW-0511">Multifunctional enzyme</keyword>
<dbReference type="InterPro" id="IPR032821">
    <property type="entry name" value="PKS_assoc"/>
</dbReference>
<dbReference type="InterPro" id="IPR016036">
    <property type="entry name" value="Malonyl_transacylase_ACP-bd"/>
</dbReference>
<sequence length="880" mass="92085">MVKDVDKLRSYLRRAVDDAQALRERVRELEDSAREPIAIVGMACRYPGEVRAPEDLWRLVSEGGDAIGDFPTDRGWDTEKLLDPDPDRPGTSYVAKGGFLSGAAEFDPAFFGIGPREATAMDPQQRLLLETSWEAFERAGIDPAALRGSRTGVFIGAMTQDYGPHLHDGAAGFDGYLLTGNTASVASGRVAYTFGFEGPAVTVDTACSSSLVSMHMAAQALRNGECSLALAGGVAVMATPGMFVEFSRQRGLAADGRCKAFAEAADGTAWAEGAGLLLLERLSDARRHGHEVLAVVRGSAVNQDGASNGLTAPNGLSQEHVIRQALAGAGLSARDVDAVEAHGTGTALGDPIEAEALLATYGQDRPEDQPLWLGSLKSNVGHTQAAAGVGGVIKMVMALRNGVLPKTLHVDAPSSHVDWAAGGVELLTESRSWPETGRPRRAGVSSFGVSGTNAHLIVEQAPEGDGATGGGQSQPVVSTDGTLPWVVSAKSDGALRDQARRLLDHLDQQPQVTPAEVGHALVAGRSVFDHRAVVVGREPADFRGGLAALAAGEPSPRVVTGTVAGERGKTVFVFPGQGSQWVGMGVGLMATSPVFAEHLAACAAALEPFTGWNLIDVLSGVEGAPGFDRVDVVQPALWAVMVSLARLWEHLGVVPDAVVGHSQGEIAAAHVAGVLSLEDAARVVALRSQAITDIAGRGGMVSVPLPAAGAAELIARWAGRVAVAAVNGPSSTVVAGDADALTELVAHCEGEGIRARRIPVDYASHTWHVEALRDRLAELLAPVEPRQATVAFYSTVTGHLGGPMTDTTVMNAQYWYENLATPVDFQGATRSLLDDGHTLFVEASPHPVLTHPLQETAEEHAGTAEVTVTGTLRRDDDTWQ</sequence>
<dbReference type="InterPro" id="IPR014030">
    <property type="entry name" value="Ketoacyl_synth_N"/>
</dbReference>
<feature type="domain" description="Ketosynthase family 3 (KS3)" evidence="7">
    <location>
        <begin position="34"/>
        <end position="460"/>
    </location>
</feature>
<feature type="non-terminal residue" evidence="8">
    <location>
        <position position="880"/>
    </location>
</feature>
<dbReference type="Gene3D" id="3.40.366.10">
    <property type="entry name" value="Malonyl-Coenzyme A Acyl Carrier Protein, domain 2"/>
    <property type="match status" value="1"/>
</dbReference>
<dbReference type="CDD" id="cd00833">
    <property type="entry name" value="PKS"/>
    <property type="match status" value="1"/>
</dbReference>
<dbReference type="SMART" id="SM00827">
    <property type="entry name" value="PKS_AT"/>
    <property type="match status" value="1"/>
</dbReference>
<keyword evidence="3" id="KW-0808">Transferase</keyword>
<name>A0ABS6YT93_9ACTN</name>
<dbReference type="InterPro" id="IPR001227">
    <property type="entry name" value="Ac_transferase_dom_sf"/>
</dbReference>
<organism evidence="8 9">
    <name type="scientific">Streptomyces anatolicus</name>
    <dbReference type="NCBI Taxonomy" id="2675858"/>
    <lineage>
        <taxon>Bacteria</taxon>
        <taxon>Bacillati</taxon>
        <taxon>Actinomycetota</taxon>
        <taxon>Actinomycetes</taxon>
        <taxon>Kitasatosporales</taxon>
        <taxon>Streptomycetaceae</taxon>
        <taxon>Streptomyces</taxon>
    </lineage>
</organism>
<dbReference type="PROSITE" id="PS00606">
    <property type="entry name" value="KS3_1"/>
    <property type="match status" value="1"/>
</dbReference>
<evidence type="ECO:0000256" key="1">
    <source>
        <dbReference type="ARBA" id="ARBA00022450"/>
    </source>
</evidence>
<keyword evidence="1" id="KW-0596">Phosphopantetheine</keyword>
<dbReference type="Proteomes" id="UP001197114">
    <property type="component" value="Unassembled WGS sequence"/>
</dbReference>
<dbReference type="InterPro" id="IPR014043">
    <property type="entry name" value="Acyl_transferase_dom"/>
</dbReference>
<comment type="caution">
    <text evidence="8">The sequence shown here is derived from an EMBL/GenBank/DDBJ whole genome shotgun (WGS) entry which is preliminary data.</text>
</comment>
<reference evidence="8 9" key="1">
    <citation type="submission" date="2019-11" db="EMBL/GenBank/DDBJ databases">
        <authorList>
            <person name="Ay H."/>
        </authorList>
    </citation>
    <scope>NUCLEOTIDE SEQUENCE [LARGE SCALE GENOMIC DNA]</scope>
    <source>
        <strain evidence="8 9">BG9H</strain>
    </source>
</reference>
<dbReference type="InterPro" id="IPR020841">
    <property type="entry name" value="PKS_Beta-ketoAc_synthase_dom"/>
</dbReference>
<keyword evidence="9" id="KW-1185">Reference proteome</keyword>
<evidence type="ECO:0000256" key="4">
    <source>
        <dbReference type="ARBA" id="ARBA00023268"/>
    </source>
</evidence>
<accession>A0ABS6YT93</accession>
<evidence type="ECO:0000256" key="6">
    <source>
        <dbReference type="SAM" id="Coils"/>
    </source>
</evidence>
<dbReference type="Pfam" id="PF16197">
    <property type="entry name" value="KAsynt_C_assoc"/>
    <property type="match status" value="1"/>
</dbReference>
<protein>
    <submittedName>
        <fullName evidence="8">Acyltransferase domain-containing protein</fullName>
    </submittedName>
</protein>
<evidence type="ECO:0000256" key="5">
    <source>
        <dbReference type="ARBA" id="ARBA00023315"/>
    </source>
</evidence>
<evidence type="ECO:0000313" key="8">
    <source>
        <dbReference type="EMBL" id="MBW5424668.1"/>
    </source>
</evidence>
<keyword evidence="6" id="KW-0175">Coiled coil</keyword>
<proteinExistence type="predicted"/>
<dbReference type="SUPFAM" id="SSF55048">
    <property type="entry name" value="Probable ACP-binding domain of malonyl-CoA ACP transacylase"/>
    <property type="match status" value="1"/>
</dbReference>
<dbReference type="InterPro" id="IPR018201">
    <property type="entry name" value="Ketoacyl_synth_AS"/>
</dbReference>
<keyword evidence="5 8" id="KW-0012">Acyltransferase</keyword>
<evidence type="ECO:0000256" key="2">
    <source>
        <dbReference type="ARBA" id="ARBA00022553"/>
    </source>
</evidence>
<dbReference type="SUPFAM" id="SSF53901">
    <property type="entry name" value="Thiolase-like"/>
    <property type="match status" value="1"/>
</dbReference>
<dbReference type="Pfam" id="PF00698">
    <property type="entry name" value="Acyl_transf_1"/>
    <property type="match status" value="1"/>
</dbReference>
<dbReference type="Gene3D" id="3.30.70.3290">
    <property type="match status" value="1"/>
</dbReference>
<dbReference type="SUPFAM" id="SSF52151">
    <property type="entry name" value="FabD/lysophospholipase-like"/>
    <property type="match status" value="1"/>
</dbReference>
<dbReference type="Gene3D" id="3.40.47.10">
    <property type="match status" value="1"/>
</dbReference>
<dbReference type="Pfam" id="PF00109">
    <property type="entry name" value="ketoacyl-synt"/>
    <property type="match status" value="1"/>
</dbReference>
<feature type="coiled-coil region" evidence="6">
    <location>
        <begin position="5"/>
        <end position="32"/>
    </location>
</feature>
<dbReference type="InterPro" id="IPR050091">
    <property type="entry name" value="PKS_NRPS_Biosynth_Enz"/>
</dbReference>
<dbReference type="EMBL" id="WMBF01000351">
    <property type="protein sequence ID" value="MBW5424668.1"/>
    <property type="molecule type" value="Genomic_DNA"/>
</dbReference>
<dbReference type="Pfam" id="PF02801">
    <property type="entry name" value="Ketoacyl-synt_C"/>
    <property type="match status" value="1"/>
</dbReference>
<dbReference type="PROSITE" id="PS52004">
    <property type="entry name" value="KS3_2"/>
    <property type="match status" value="1"/>
</dbReference>
<keyword evidence="2" id="KW-0597">Phosphoprotein</keyword>
<dbReference type="SMART" id="SM00825">
    <property type="entry name" value="PKS_KS"/>
    <property type="match status" value="1"/>
</dbReference>
<dbReference type="PANTHER" id="PTHR43775">
    <property type="entry name" value="FATTY ACID SYNTHASE"/>
    <property type="match status" value="1"/>
</dbReference>
<dbReference type="PANTHER" id="PTHR43775:SF51">
    <property type="entry name" value="INACTIVE PHENOLPHTHIOCEROL SYNTHESIS POLYKETIDE SYNTHASE TYPE I PKS1-RELATED"/>
    <property type="match status" value="1"/>
</dbReference>
<evidence type="ECO:0000259" key="7">
    <source>
        <dbReference type="PROSITE" id="PS52004"/>
    </source>
</evidence>
<evidence type="ECO:0000256" key="3">
    <source>
        <dbReference type="ARBA" id="ARBA00022679"/>
    </source>
</evidence>
<dbReference type="InterPro" id="IPR014031">
    <property type="entry name" value="Ketoacyl_synth_C"/>
</dbReference>